<name>A0ABU3I2E4_9ACTN</name>
<organism evidence="2 3">
    <name type="scientific">Streptomyces althioticus subsp. attaecolombicae</name>
    <dbReference type="NCBI Taxonomy" id="3075534"/>
    <lineage>
        <taxon>Bacteria</taxon>
        <taxon>Bacillati</taxon>
        <taxon>Actinomycetota</taxon>
        <taxon>Actinomycetes</taxon>
        <taxon>Kitasatosporales</taxon>
        <taxon>Streptomycetaceae</taxon>
        <taxon>Streptomyces</taxon>
        <taxon>Streptomyces althioticus group</taxon>
    </lineage>
</organism>
<evidence type="ECO:0000256" key="1">
    <source>
        <dbReference type="SAM" id="MobiDB-lite"/>
    </source>
</evidence>
<reference evidence="2" key="1">
    <citation type="submission" date="2024-05" db="EMBL/GenBank/DDBJ databases">
        <title>30 novel species of actinomycetes from the DSMZ collection.</title>
        <authorList>
            <person name="Nouioui I."/>
        </authorList>
    </citation>
    <scope>NUCLEOTIDE SEQUENCE</scope>
    <source>
        <strain evidence="2">DSM 41972</strain>
    </source>
</reference>
<keyword evidence="3" id="KW-1185">Reference proteome</keyword>
<proteinExistence type="predicted"/>
<evidence type="ECO:0000313" key="2">
    <source>
        <dbReference type="EMBL" id="MDT3727112.1"/>
    </source>
</evidence>
<feature type="compositionally biased region" description="Low complexity" evidence="1">
    <location>
        <begin position="1"/>
        <end position="25"/>
    </location>
</feature>
<gene>
    <name evidence="2" type="ORF">ROS62_20415</name>
</gene>
<comment type="caution">
    <text evidence="2">The sequence shown here is derived from an EMBL/GenBank/DDBJ whole genome shotgun (WGS) entry which is preliminary data.</text>
</comment>
<sequence>MSAATATATATAAPTPARTAAPHRAAVNDAGSSVDDLPSPSPRNDAPLRSAAVTFSVG</sequence>
<accession>A0ABU3I2E4</accession>
<dbReference type="EMBL" id="JAVSGH010000025">
    <property type="protein sequence ID" value="MDT3727112.1"/>
    <property type="molecule type" value="Genomic_DNA"/>
</dbReference>
<dbReference type="Proteomes" id="UP001181313">
    <property type="component" value="Unassembled WGS sequence"/>
</dbReference>
<protein>
    <submittedName>
        <fullName evidence="2">Uncharacterized protein</fullName>
    </submittedName>
</protein>
<evidence type="ECO:0000313" key="3">
    <source>
        <dbReference type="Proteomes" id="UP001181313"/>
    </source>
</evidence>
<dbReference type="RefSeq" id="WP_337674943.1">
    <property type="nucleotide sequence ID" value="NZ_JAVSGH010000025.1"/>
</dbReference>
<feature type="region of interest" description="Disordered" evidence="1">
    <location>
        <begin position="1"/>
        <end position="58"/>
    </location>
</feature>